<organism evidence="6 7">
    <name type="scientific">Sphingobium rhizovicinum</name>
    <dbReference type="NCBI Taxonomy" id="432308"/>
    <lineage>
        <taxon>Bacteria</taxon>
        <taxon>Pseudomonadati</taxon>
        <taxon>Pseudomonadota</taxon>
        <taxon>Alphaproteobacteria</taxon>
        <taxon>Sphingomonadales</taxon>
        <taxon>Sphingomonadaceae</taxon>
        <taxon>Sphingobium</taxon>
    </lineage>
</organism>
<dbReference type="CDD" id="cd16025">
    <property type="entry name" value="PAS_like"/>
    <property type="match status" value="1"/>
</dbReference>
<evidence type="ECO:0000313" key="7">
    <source>
        <dbReference type="Proteomes" id="UP001595681"/>
    </source>
</evidence>
<sequence>MLLIMTDDVGFGASSTFGGAIPTPAFDELAKVGARYNQFNTTALCSPTRASLLTGRNPHMVGMGEVTNNSTSYPGYTSIIPKSAATVAELLRDGGYATAMFGKGHITPDWEQSPVGPFDRWPTGLGFDYFYGFLNADADQFVPAMVRNTTPVDPGTGRTDYILDKDLADEAIGWIDQKTSLAPDKPFFAYYAPGSAHTPHQAPKEWLDQFRGKFDGGWDKLRADTFARQKKMGVIPADAKLTPGPDGIPAWESLNADQKRLYARHMEAYAATLAFADHQIGRVIQHLKDIGQFDNTLVIYIQGDNGASAEGTLDGLMYEQSLLGRKPESMAYKLANIDKIGTRDLYAHMPAPWAWAMNSPFQWYKQVASHFGGTRNGLVMSWPGHIEQGQTIRSQYHFVADIMPTILDAAKITPPAEFAGVKQQRIDGVSMAYTFTQPKAPSHRTEQVFEMLMNFGLYKDGWFAGTTPARFAWETGKVVNIPADDRKWELYNVAKDFSESNDLAAKEPQKLAEMQSAFWKVAADNQILPIHNSIAGFGMEGRPSLSEGRTEFVYRSRVRRVGLNTAPPIVNRSFTIEADITVPANGGTGAIVAQGGKYSGYSFAMVNGRLIFGHNAVPPRISVVRAAESLSPGKHHVVVNFQYDGGGIGKGGTATILSDGKQVAQGRIEETMPRWLSHTEGFDIGADTTSPVLPDYQSPAEFPGDISQVKINLK</sequence>
<evidence type="ECO:0000256" key="4">
    <source>
        <dbReference type="ARBA" id="ARBA00022837"/>
    </source>
</evidence>
<dbReference type="Proteomes" id="UP001595681">
    <property type="component" value="Unassembled WGS sequence"/>
</dbReference>
<evidence type="ECO:0000313" key="6">
    <source>
        <dbReference type="EMBL" id="MFC3443301.1"/>
    </source>
</evidence>
<protein>
    <submittedName>
        <fullName evidence="6">Sulfatase-like hydrolase/transferase</fullName>
    </submittedName>
</protein>
<comment type="similarity">
    <text evidence="1">Belongs to the sulfatase family.</text>
</comment>
<name>A0ABV7NIJ3_9SPHN</name>
<proteinExistence type="inferred from homology"/>
<dbReference type="InterPro" id="IPR013320">
    <property type="entry name" value="ConA-like_dom_sf"/>
</dbReference>
<keyword evidence="3" id="KW-0378">Hydrolase</keyword>
<evidence type="ECO:0000256" key="2">
    <source>
        <dbReference type="ARBA" id="ARBA00022723"/>
    </source>
</evidence>
<dbReference type="PANTHER" id="PTHR42693">
    <property type="entry name" value="ARYLSULFATASE FAMILY MEMBER"/>
    <property type="match status" value="1"/>
</dbReference>
<dbReference type="Pfam" id="PF00884">
    <property type="entry name" value="Sulfatase"/>
    <property type="match status" value="1"/>
</dbReference>
<dbReference type="Gene3D" id="2.60.120.200">
    <property type="match status" value="1"/>
</dbReference>
<keyword evidence="4" id="KW-0106">Calcium</keyword>
<dbReference type="Gene3D" id="3.40.720.10">
    <property type="entry name" value="Alkaline Phosphatase, subunit A"/>
    <property type="match status" value="1"/>
</dbReference>
<dbReference type="InterPro" id="IPR024607">
    <property type="entry name" value="Sulfatase_CS"/>
</dbReference>
<dbReference type="InterPro" id="IPR000917">
    <property type="entry name" value="Sulfatase_N"/>
</dbReference>
<dbReference type="PROSITE" id="PS00523">
    <property type="entry name" value="SULFATASE_1"/>
    <property type="match status" value="1"/>
</dbReference>
<comment type="caution">
    <text evidence="6">The sequence shown here is derived from an EMBL/GenBank/DDBJ whole genome shotgun (WGS) entry which is preliminary data.</text>
</comment>
<dbReference type="Gene3D" id="3.30.1120.10">
    <property type="match status" value="1"/>
</dbReference>
<dbReference type="EMBL" id="JBHRVU010000005">
    <property type="protein sequence ID" value="MFC3443301.1"/>
    <property type="molecule type" value="Genomic_DNA"/>
</dbReference>
<accession>A0ABV7NIJ3</accession>
<dbReference type="PANTHER" id="PTHR42693:SF43">
    <property type="entry name" value="BLL2667 PROTEIN"/>
    <property type="match status" value="1"/>
</dbReference>
<feature type="domain" description="Sulfatase N-terminal" evidence="5">
    <location>
        <begin position="2"/>
        <end position="411"/>
    </location>
</feature>
<gene>
    <name evidence="6" type="ORF">ACFOKF_19285</name>
</gene>
<reference evidence="7" key="1">
    <citation type="journal article" date="2019" name="Int. J. Syst. Evol. Microbiol.">
        <title>The Global Catalogue of Microorganisms (GCM) 10K type strain sequencing project: providing services to taxonomists for standard genome sequencing and annotation.</title>
        <authorList>
            <consortium name="The Broad Institute Genomics Platform"/>
            <consortium name="The Broad Institute Genome Sequencing Center for Infectious Disease"/>
            <person name="Wu L."/>
            <person name="Ma J."/>
        </authorList>
    </citation>
    <scope>NUCLEOTIDE SEQUENCE [LARGE SCALE GENOMIC DNA]</scope>
    <source>
        <strain evidence="7">CCM 7491</strain>
    </source>
</reference>
<dbReference type="SUPFAM" id="SSF49899">
    <property type="entry name" value="Concanavalin A-like lectins/glucanases"/>
    <property type="match status" value="1"/>
</dbReference>
<dbReference type="InterPro" id="IPR050738">
    <property type="entry name" value="Sulfatase"/>
</dbReference>
<dbReference type="RefSeq" id="WP_380798000.1">
    <property type="nucleotide sequence ID" value="NZ_JBHRVU010000005.1"/>
</dbReference>
<dbReference type="SUPFAM" id="SSF53649">
    <property type="entry name" value="Alkaline phosphatase-like"/>
    <property type="match status" value="1"/>
</dbReference>
<dbReference type="Pfam" id="PF13385">
    <property type="entry name" value="Laminin_G_3"/>
    <property type="match status" value="1"/>
</dbReference>
<dbReference type="InterPro" id="IPR017850">
    <property type="entry name" value="Alkaline_phosphatase_core_sf"/>
</dbReference>
<evidence type="ECO:0000256" key="3">
    <source>
        <dbReference type="ARBA" id="ARBA00022801"/>
    </source>
</evidence>
<keyword evidence="2" id="KW-0479">Metal-binding</keyword>
<evidence type="ECO:0000259" key="5">
    <source>
        <dbReference type="Pfam" id="PF00884"/>
    </source>
</evidence>
<evidence type="ECO:0000256" key="1">
    <source>
        <dbReference type="ARBA" id="ARBA00008779"/>
    </source>
</evidence>
<keyword evidence="7" id="KW-1185">Reference proteome</keyword>